<organism evidence="3 4">
    <name type="scientific">Uliginosibacterium silvisoli</name>
    <dbReference type="NCBI Taxonomy" id="3114758"/>
    <lineage>
        <taxon>Bacteria</taxon>
        <taxon>Pseudomonadati</taxon>
        <taxon>Pseudomonadota</taxon>
        <taxon>Betaproteobacteria</taxon>
        <taxon>Rhodocyclales</taxon>
        <taxon>Zoogloeaceae</taxon>
        <taxon>Uliginosibacterium</taxon>
    </lineage>
</organism>
<protein>
    <submittedName>
        <fullName evidence="3">Uncharacterized protein</fullName>
    </submittedName>
</protein>
<evidence type="ECO:0000256" key="2">
    <source>
        <dbReference type="SAM" id="Phobius"/>
    </source>
</evidence>
<dbReference type="EMBL" id="JAYXHS010000004">
    <property type="protein sequence ID" value="MEC5387932.1"/>
    <property type="molecule type" value="Genomic_DNA"/>
</dbReference>
<feature type="compositionally biased region" description="Basic and acidic residues" evidence="1">
    <location>
        <begin position="120"/>
        <end position="134"/>
    </location>
</feature>
<keyword evidence="2" id="KW-1133">Transmembrane helix</keyword>
<comment type="caution">
    <text evidence="3">The sequence shown here is derived from an EMBL/GenBank/DDBJ whole genome shotgun (WGS) entry which is preliminary data.</text>
</comment>
<feature type="transmembrane region" description="Helical" evidence="2">
    <location>
        <begin position="32"/>
        <end position="52"/>
    </location>
</feature>
<gene>
    <name evidence="3" type="ORF">VVD49_19520</name>
</gene>
<evidence type="ECO:0000313" key="4">
    <source>
        <dbReference type="Proteomes" id="UP001331561"/>
    </source>
</evidence>
<accession>A0ABU6K7T9</accession>
<evidence type="ECO:0000313" key="3">
    <source>
        <dbReference type="EMBL" id="MEC5387932.1"/>
    </source>
</evidence>
<feature type="region of interest" description="Disordered" evidence="1">
    <location>
        <begin position="114"/>
        <end position="134"/>
    </location>
</feature>
<proteinExistence type="predicted"/>
<dbReference type="Proteomes" id="UP001331561">
    <property type="component" value="Unassembled WGS sequence"/>
</dbReference>
<sequence>MTAMLRLSRERVTQRLSGSTYSLTIPRRAQKLPWIVGGLALLLIAGLAAFVLRQAPPVALQAHAELERLQQEVERLHQQIKLGELRLQQEIVTREEMARQMDAQSQKLRQAEQDLQFFRGQKDKPARDKAAQTQ</sequence>
<keyword evidence="2" id="KW-0472">Membrane</keyword>
<dbReference type="RefSeq" id="WP_327600905.1">
    <property type="nucleotide sequence ID" value="NZ_JAYXHS010000004.1"/>
</dbReference>
<name>A0ABU6K7T9_9RHOO</name>
<keyword evidence="4" id="KW-1185">Reference proteome</keyword>
<keyword evidence="2" id="KW-0812">Transmembrane</keyword>
<evidence type="ECO:0000256" key="1">
    <source>
        <dbReference type="SAM" id="MobiDB-lite"/>
    </source>
</evidence>
<reference evidence="3 4" key="1">
    <citation type="submission" date="2024-01" db="EMBL/GenBank/DDBJ databases">
        <title>Uliginosibacterium soil sp. nov.</title>
        <authorList>
            <person name="Lv Y."/>
        </authorList>
    </citation>
    <scope>NUCLEOTIDE SEQUENCE [LARGE SCALE GENOMIC DNA]</scope>
    <source>
        <strain evidence="3 4">H3</strain>
    </source>
</reference>